<evidence type="ECO:0000313" key="9">
    <source>
        <dbReference type="EMBL" id="KAF9588492.1"/>
    </source>
</evidence>
<evidence type="ECO:0000256" key="3">
    <source>
        <dbReference type="ARBA" id="ARBA00022679"/>
    </source>
</evidence>
<name>A0A835GZ02_9MAGN</name>
<dbReference type="EMBL" id="JADFTS010000009">
    <property type="protein sequence ID" value="KAF9588492.1"/>
    <property type="molecule type" value="Genomic_DNA"/>
</dbReference>
<evidence type="ECO:0000256" key="1">
    <source>
        <dbReference type="ARBA" id="ARBA00004308"/>
    </source>
</evidence>
<dbReference type="GO" id="GO:0016760">
    <property type="term" value="F:cellulose synthase (UDP-forming) activity"/>
    <property type="evidence" value="ECO:0007669"/>
    <property type="project" value="InterPro"/>
</dbReference>
<keyword evidence="3" id="KW-0808">Transferase</keyword>
<dbReference type="GO" id="GO:0071555">
    <property type="term" value="P:cell wall organization"/>
    <property type="evidence" value="ECO:0007669"/>
    <property type="project" value="UniProtKB-KW"/>
</dbReference>
<evidence type="ECO:0000256" key="5">
    <source>
        <dbReference type="ARBA" id="ARBA00022989"/>
    </source>
</evidence>
<dbReference type="Proteomes" id="UP000631114">
    <property type="component" value="Unassembled WGS sequence"/>
</dbReference>
<gene>
    <name evidence="9" type="ORF">IFM89_011692</name>
</gene>
<keyword evidence="4" id="KW-0812">Transmembrane</keyword>
<dbReference type="GO" id="GO:0016020">
    <property type="term" value="C:membrane"/>
    <property type="evidence" value="ECO:0007669"/>
    <property type="project" value="InterPro"/>
</dbReference>
<evidence type="ECO:0000256" key="8">
    <source>
        <dbReference type="SAM" id="MobiDB-lite"/>
    </source>
</evidence>
<evidence type="ECO:0000256" key="7">
    <source>
        <dbReference type="ARBA" id="ARBA00023316"/>
    </source>
</evidence>
<dbReference type="GO" id="GO:0030244">
    <property type="term" value="P:cellulose biosynthetic process"/>
    <property type="evidence" value="ECO:0007669"/>
    <property type="project" value="InterPro"/>
</dbReference>
<feature type="region of interest" description="Disordered" evidence="8">
    <location>
        <begin position="80"/>
        <end position="111"/>
    </location>
</feature>
<dbReference type="InterPro" id="IPR005150">
    <property type="entry name" value="Cellulose_synth"/>
</dbReference>
<dbReference type="GO" id="GO:0012505">
    <property type="term" value="C:endomembrane system"/>
    <property type="evidence" value="ECO:0007669"/>
    <property type="project" value="UniProtKB-SubCell"/>
</dbReference>
<evidence type="ECO:0000256" key="6">
    <source>
        <dbReference type="ARBA" id="ARBA00023136"/>
    </source>
</evidence>
<proteinExistence type="predicted"/>
<feature type="non-terminal residue" evidence="9">
    <location>
        <position position="232"/>
    </location>
</feature>
<comment type="subcellular location">
    <subcellularLocation>
        <location evidence="1">Endomembrane system</location>
    </subcellularLocation>
</comment>
<accession>A0A835GZ02</accession>
<organism evidence="9 10">
    <name type="scientific">Coptis chinensis</name>
    <dbReference type="NCBI Taxonomy" id="261450"/>
    <lineage>
        <taxon>Eukaryota</taxon>
        <taxon>Viridiplantae</taxon>
        <taxon>Streptophyta</taxon>
        <taxon>Embryophyta</taxon>
        <taxon>Tracheophyta</taxon>
        <taxon>Spermatophyta</taxon>
        <taxon>Magnoliopsida</taxon>
        <taxon>Ranunculales</taxon>
        <taxon>Ranunculaceae</taxon>
        <taxon>Coptidoideae</taxon>
        <taxon>Coptis</taxon>
    </lineage>
</organism>
<dbReference type="AlphaFoldDB" id="A0A835GZ02"/>
<sequence>AAILTFEASSEMSEFARKWVPFYKKFNIEPRSPEWYFSQKIDYLKDKVHPNFVRDRRAMKVFLGQDSVCDVEGNELPRLVSRKKNRKMSPNKEKRKKPKSRGTSKQIHALENIDEGNEDLDVVHAACSFTRKLLASEMKARFLSTANFLPVSPSKVTDPRPEPAKLSQDGAIRTYTFEIMLQPVRMMEDFTFASREKNTNEESRNMWSSCGFIENPIGFWDLCLAGQDEVVT</sequence>
<feature type="compositionally biased region" description="Basic residues" evidence="8">
    <location>
        <begin position="80"/>
        <end position="102"/>
    </location>
</feature>
<evidence type="ECO:0000256" key="4">
    <source>
        <dbReference type="ARBA" id="ARBA00022692"/>
    </source>
</evidence>
<evidence type="ECO:0000313" key="10">
    <source>
        <dbReference type="Proteomes" id="UP000631114"/>
    </source>
</evidence>
<keyword evidence="2" id="KW-0328">Glycosyltransferase</keyword>
<protein>
    <submittedName>
        <fullName evidence="9">Uncharacterized protein</fullName>
    </submittedName>
</protein>
<keyword evidence="6" id="KW-0472">Membrane</keyword>
<keyword evidence="7" id="KW-0961">Cell wall biogenesis/degradation</keyword>
<comment type="caution">
    <text evidence="9">The sequence shown here is derived from an EMBL/GenBank/DDBJ whole genome shotgun (WGS) entry which is preliminary data.</text>
</comment>
<dbReference type="Pfam" id="PF03552">
    <property type="entry name" value="Cellulose_synt"/>
    <property type="match status" value="1"/>
</dbReference>
<keyword evidence="5" id="KW-1133">Transmembrane helix</keyword>
<reference evidence="9 10" key="1">
    <citation type="submission" date="2020-10" db="EMBL/GenBank/DDBJ databases">
        <title>The Coptis chinensis genome and diversification of protoberbering-type alkaloids.</title>
        <authorList>
            <person name="Wang B."/>
            <person name="Shu S."/>
            <person name="Song C."/>
            <person name="Liu Y."/>
        </authorList>
    </citation>
    <scope>NUCLEOTIDE SEQUENCE [LARGE SCALE GENOMIC DNA]</scope>
    <source>
        <strain evidence="9">HL-2020</strain>
        <tissue evidence="9">Leaf</tissue>
    </source>
</reference>
<keyword evidence="10" id="KW-1185">Reference proteome</keyword>
<dbReference type="PANTHER" id="PTHR13301">
    <property type="entry name" value="X-BOX TRANSCRIPTION FACTOR-RELATED"/>
    <property type="match status" value="1"/>
</dbReference>
<evidence type="ECO:0000256" key="2">
    <source>
        <dbReference type="ARBA" id="ARBA00022676"/>
    </source>
</evidence>
<dbReference type="OrthoDB" id="3640at2759"/>